<comment type="pathway">
    <text evidence="3 11">Cofactor biosynthesis; molybdopterin biosynthesis.</text>
</comment>
<evidence type="ECO:0000256" key="6">
    <source>
        <dbReference type="ARBA" id="ARBA00022679"/>
    </source>
</evidence>
<dbReference type="Pfam" id="PF03454">
    <property type="entry name" value="MoeA_C"/>
    <property type="match status" value="1"/>
</dbReference>
<dbReference type="GO" id="GO:0005829">
    <property type="term" value="C:cytosol"/>
    <property type="evidence" value="ECO:0007669"/>
    <property type="project" value="TreeGrafter"/>
</dbReference>
<keyword evidence="6 11" id="KW-0808">Transferase</keyword>
<evidence type="ECO:0000256" key="5">
    <source>
        <dbReference type="ARBA" id="ARBA00022505"/>
    </source>
</evidence>
<evidence type="ECO:0000259" key="12">
    <source>
        <dbReference type="SMART" id="SM00852"/>
    </source>
</evidence>
<gene>
    <name evidence="13" type="ORF">KC207_16240</name>
</gene>
<proteinExistence type="inferred from homology"/>
<dbReference type="SUPFAM" id="SSF53218">
    <property type="entry name" value="Molybdenum cofactor biosynthesis proteins"/>
    <property type="match status" value="1"/>
</dbReference>
<dbReference type="InterPro" id="IPR036425">
    <property type="entry name" value="MoaB/Mog-like_dom_sf"/>
</dbReference>
<evidence type="ECO:0000256" key="1">
    <source>
        <dbReference type="ARBA" id="ARBA00001946"/>
    </source>
</evidence>
<dbReference type="SUPFAM" id="SSF63867">
    <property type="entry name" value="MoeA C-terminal domain-like"/>
    <property type="match status" value="1"/>
</dbReference>
<keyword evidence="5 11" id="KW-0500">Molybdenum</keyword>
<dbReference type="Pfam" id="PF00994">
    <property type="entry name" value="MoCF_biosynth"/>
    <property type="match status" value="1"/>
</dbReference>
<dbReference type="Gene3D" id="2.170.190.11">
    <property type="entry name" value="Molybdopterin biosynthesis moea protein, domain 3"/>
    <property type="match status" value="1"/>
</dbReference>
<dbReference type="AlphaFoldDB" id="A0A941I205"/>
<reference evidence="13" key="1">
    <citation type="submission" date="2021-04" db="EMBL/GenBank/DDBJ databases">
        <title>Phycicoccus avicenniae sp. nov., a novel endophytic actinomycetes isolated from branch of Avicennia mariana.</title>
        <authorList>
            <person name="Tuo L."/>
        </authorList>
    </citation>
    <scope>NUCLEOTIDE SEQUENCE</scope>
    <source>
        <strain evidence="13">BSK3Z-2</strain>
    </source>
</reference>
<dbReference type="Gene3D" id="3.90.105.10">
    <property type="entry name" value="Molybdopterin biosynthesis moea protein, domain 2"/>
    <property type="match status" value="1"/>
</dbReference>
<dbReference type="GO" id="GO:0046872">
    <property type="term" value="F:metal ion binding"/>
    <property type="evidence" value="ECO:0007669"/>
    <property type="project" value="UniProtKB-UniRule"/>
</dbReference>
<evidence type="ECO:0000256" key="4">
    <source>
        <dbReference type="ARBA" id="ARBA00010763"/>
    </source>
</evidence>
<keyword evidence="7 11" id="KW-0479">Metal-binding</keyword>
<dbReference type="EC" id="2.10.1.1" evidence="11"/>
<evidence type="ECO:0000256" key="11">
    <source>
        <dbReference type="RuleBase" id="RU365090"/>
    </source>
</evidence>
<dbReference type="PANTHER" id="PTHR10192">
    <property type="entry name" value="MOLYBDOPTERIN BIOSYNTHESIS PROTEIN"/>
    <property type="match status" value="1"/>
</dbReference>
<dbReference type="InterPro" id="IPR001453">
    <property type="entry name" value="MoaB/Mog_dom"/>
</dbReference>
<evidence type="ECO:0000256" key="9">
    <source>
        <dbReference type="ARBA" id="ARBA00023150"/>
    </source>
</evidence>
<evidence type="ECO:0000256" key="8">
    <source>
        <dbReference type="ARBA" id="ARBA00022842"/>
    </source>
</evidence>
<dbReference type="InterPro" id="IPR038987">
    <property type="entry name" value="MoeA-like"/>
</dbReference>
<evidence type="ECO:0000313" key="13">
    <source>
        <dbReference type="EMBL" id="MBR7744846.1"/>
    </source>
</evidence>
<keyword evidence="14" id="KW-1185">Reference proteome</keyword>
<dbReference type="InterPro" id="IPR005110">
    <property type="entry name" value="MoeA_linker/N"/>
</dbReference>
<dbReference type="InterPro" id="IPR005111">
    <property type="entry name" value="MoeA_C_domain_IV"/>
</dbReference>
<dbReference type="NCBIfam" id="NF045515">
    <property type="entry name" value="Glp_gephyrin"/>
    <property type="match status" value="1"/>
</dbReference>
<organism evidence="13 14">
    <name type="scientific">Phycicoccus avicenniae</name>
    <dbReference type="NCBI Taxonomy" id="2828860"/>
    <lineage>
        <taxon>Bacteria</taxon>
        <taxon>Bacillati</taxon>
        <taxon>Actinomycetota</taxon>
        <taxon>Actinomycetes</taxon>
        <taxon>Micrococcales</taxon>
        <taxon>Intrasporangiaceae</taxon>
        <taxon>Phycicoccus</taxon>
    </lineage>
</organism>
<dbReference type="Proteomes" id="UP000677016">
    <property type="component" value="Unassembled WGS sequence"/>
</dbReference>
<comment type="cofactor">
    <cofactor evidence="1 11">
        <name>Mg(2+)</name>
        <dbReference type="ChEBI" id="CHEBI:18420"/>
    </cofactor>
</comment>
<evidence type="ECO:0000313" key="14">
    <source>
        <dbReference type="Proteomes" id="UP000677016"/>
    </source>
</evidence>
<dbReference type="Gene3D" id="3.40.980.10">
    <property type="entry name" value="MoaB/Mog-like domain"/>
    <property type="match status" value="1"/>
</dbReference>
<comment type="similarity">
    <text evidence="4 11">Belongs to the MoeA family.</text>
</comment>
<dbReference type="RefSeq" id="WP_211604371.1">
    <property type="nucleotide sequence ID" value="NZ_JAGSNF010000024.1"/>
</dbReference>
<dbReference type="CDD" id="cd00887">
    <property type="entry name" value="MoeA"/>
    <property type="match status" value="1"/>
</dbReference>
<dbReference type="InterPro" id="IPR036135">
    <property type="entry name" value="MoeA_linker/N_sf"/>
</dbReference>
<evidence type="ECO:0000256" key="10">
    <source>
        <dbReference type="ARBA" id="ARBA00047317"/>
    </source>
</evidence>
<dbReference type="SUPFAM" id="SSF63882">
    <property type="entry name" value="MoeA N-terminal region -like"/>
    <property type="match status" value="1"/>
</dbReference>
<dbReference type="Gene3D" id="2.40.340.10">
    <property type="entry name" value="MoeA, C-terminal, domain IV"/>
    <property type="match status" value="1"/>
</dbReference>
<evidence type="ECO:0000256" key="7">
    <source>
        <dbReference type="ARBA" id="ARBA00022723"/>
    </source>
</evidence>
<feature type="domain" description="MoaB/Mog" evidence="12">
    <location>
        <begin position="179"/>
        <end position="318"/>
    </location>
</feature>
<dbReference type="NCBIfam" id="TIGR00177">
    <property type="entry name" value="molyb_syn"/>
    <property type="match status" value="1"/>
</dbReference>
<dbReference type="SMART" id="SM00852">
    <property type="entry name" value="MoCF_biosynth"/>
    <property type="match status" value="1"/>
</dbReference>
<keyword evidence="9 11" id="KW-0501">Molybdenum cofactor biosynthesis</keyword>
<name>A0A941I205_9MICO</name>
<evidence type="ECO:0000256" key="3">
    <source>
        <dbReference type="ARBA" id="ARBA00005046"/>
    </source>
</evidence>
<dbReference type="PANTHER" id="PTHR10192:SF5">
    <property type="entry name" value="GEPHYRIN"/>
    <property type="match status" value="1"/>
</dbReference>
<accession>A0A941I205</accession>
<evidence type="ECO:0000256" key="2">
    <source>
        <dbReference type="ARBA" id="ARBA00002901"/>
    </source>
</evidence>
<dbReference type="FunFam" id="3.40.980.10:FF:000004">
    <property type="entry name" value="Molybdopterin molybdenumtransferase"/>
    <property type="match status" value="1"/>
</dbReference>
<keyword evidence="8 11" id="KW-0460">Magnesium</keyword>
<comment type="function">
    <text evidence="2 11">Catalyzes the insertion of molybdate into adenylated molybdopterin with the concomitant release of AMP.</text>
</comment>
<dbReference type="GO" id="GO:0061599">
    <property type="term" value="F:molybdopterin molybdotransferase activity"/>
    <property type="evidence" value="ECO:0007669"/>
    <property type="project" value="UniProtKB-UniRule"/>
</dbReference>
<dbReference type="GO" id="GO:0006777">
    <property type="term" value="P:Mo-molybdopterin cofactor biosynthetic process"/>
    <property type="evidence" value="ECO:0007669"/>
    <property type="project" value="UniProtKB-UniRule"/>
</dbReference>
<dbReference type="EMBL" id="JAGSNF010000024">
    <property type="protein sequence ID" value="MBR7744846.1"/>
    <property type="molecule type" value="Genomic_DNA"/>
</dbReference>
<dbReference type="InterPro" id="IPR036688">
    <property type="entry name" value="MoeA_C_domain_IV_sf"/>
</dbReference>
<dbReference type="Pfam" id="PF03453">
    <property type="entry name" value="MoeA_N"/>
    <property type="match status" value="1"/>
</dbReference>
<sequence>MRSVEEHRAAVLALVGPTPAQAVSVGAALGRVLAADVTAAVDLPGFDNSAMDGYAVRAADLAGAHESAPVVLPVDGDVAAGDTARHVLATGRTMRIMTGAPLPDGCDAVVPVERSDGGADRAALTLEPEVGRHVRRRGEDVRAGDVVLPAGTLVGPGHVALAAAANVPEVTVHRRPRVTVVSTGDELVPVGSSLEHGQIVDSNHLMLRALVEAAGAEVAAGVHLRDDADAVRAFLEAPDGDPDLVITTGGVSMGAYDTVKEVLSEVGGVEFVKVAMRPGMPQGCGTVAGSGVAVVTLPGNPVSSFVSFHVFVLPALRAMAGLDPAVDGGFEAVAGEGWSTVPEKLEATRVVEEDGVVRRSGGQGSHMLGALAEATALALVPAGTEHVEAGASVHCVPLLGHDRTRG</sequence>
<comment type="catalytic activity">
    <reaction evidence="10">
        <text>adenylyl-molybdopterin + molybdate = Mo-molybdopterin + AMP + H(+)</text>
        <dbReference type="Rhea" id="RHEA:35047"/>
        <dbReference type="ChEBI" id="CHEBI:15378"/>
        <dbReference type="ChEBI" id="CHEBI:36264"/>
        <dbReference type="ChEBI" id="CHEBI:62727"/>
        <dbReference type="ChEBI" id="CHEBI:71302"/>
        <dbReference type="ChEBI" id="CHEBI:456215"/>
        <dbReference type="EC" id="2.10.1.1"/>
    </reaction>
</comment>
<protein>
    <recommendedName>
        <fullName evidence="11">Molybdopterin molybdenumtransferase</fullName>
        <ecNumber evidence="11">2.10.1.1</ecNumber>
    </recommendedName>
</protein>
<comment type="caution">
    <text evidence="13">The sequence shown here is derived from an EMBL/GenBank/DDBJ whole genome shotgun (WGS) entry which is preliminary data.</text>
</comment>